<feature type="region of interest" description="Disordered" evidence="5">
    <location>
        <begin position="1"/>
        <end position="43"/>
    </location>
</feature>
<evidence type="ECO:0000256" key="3">
    <source>
        <dbReference type="ARBA" id="ARBA00022833"/>
    </source>
</evidence>
<keyword evidence="8" id="KW-1185">Reference proteome</keyword>
<keyword evidence="1" id="KW-0479">Metal-binding</keyword>
<accession>A0ABR2SNE2</accession>
<name>A0ABR2SNE2_9ROSI</name>
<feature type="region of interest" description="Disordered" evidence="5">
    <location>
        <begin position="434"/>
        <end position="481"/>
    </location>
</feature>
<keyword evidence="3" id="KW-0862">Zinc</keyword>
<comment type="caution">
    <text evidence="7">The sequence shown here is derived from an EMBL/GenBank/DDBJ whole genome shotgun (WGS) entry which is preliminary data.</text>
</comment>
<feature type="compositionally biased region" description="Basic and acidic residues" evidence="5">
    <location>
        <begin position="1"/>
        <end position="15"/>
    </location>
</feature>
<dbReference type="EMBL" id="JBBPBN010000013">
    <property type="protein sequence ID" value="KAK9026526.1"/>
    <property type="molecule type" value="Genomic_DNA"/>
</dbReference>
<dbReference type="Pfam" id="PF01753">
    <property type="entry name" value="zf-MYND"/>
    <property type="match status" value="1"/>
</dbReference>
<feature type="compositionally biased region" description="Acidic residues" evidence="5">
    <location>
        <begin position="21"/>
        <end position="43"/>
    </location>
</feature>
<reference evidence="7 8" key="1">
    <citation type="journal article" date="2024" name="G3 (Bethesda)">
        <title>Genome assembly of Hibiscus sabdariffa L. provides insights into metabolisms of medicinal natural products.</title>
        <authorList>
            <person name="Kim T."/>
        </authorList>
    </citation>
    <scope>NUCLEOTIDE SEQUENCE [LARGE SCALE GENOMIC DNA]</scope>
    <source>
        <strain evidence="7">TK-2024</strain>
        <tissue evidence="7">Old leaves</tissue>
    </source>
</reference>
<evidence type="ECO:0000256" key="4">
    <source>
        <dbReference type="PROSITE-ProRule" id="PRU00134"/>
    </source>
</evidence>
<keyword evidence="2 4" id="KW-0863">Zinc-finger</keyword>
<dbReference type="PROSITE" id="PS01360">
    <property type="entry name" value="ZF_MYND_1"/>
    <property type="match status" value="1"/>
</dbReference>
<gene>
    <name evidence="7" type="ORF">V6N11_039363</name>
</gene>
<dbReference type="Pfam" id="PF04194">
    <property type="entry name" value="PDCD2_C"/>
    <property type="match status" value="1"/>
</dbReference>
<evidence type="ECO:0000256" key="2">
    <source>
        <dbReference type="ARBA" id="ARBA00022771"/>
    </source>
</evidence>
<proteinExistence type="predicted"/>
<dbReference type="Proteomes" id="UP001396334">
    <property type="component" value="Unassembled WGS sequence"/>
</dbReference>
<dbReference type="PANTHER" id="PTHR12298:SF4">
    <property type="entry name" value="PROGRAMMED CELL DEATH PROTEIN 2"/>
    <property type="match status" value="1"/>
</dbReference>
<dbReference type="InterPro" id="IPR007320">
    <property type="entry name" value="PDCD2_C"/>
</dbReference>
<evidence type="ECO:0000313" key="8">
    <source>
        <dbReference type="Proteomes" id="UP001396334"/>
    </source>
</evidence>
<evidence type="ECO:0000256" key="1">
    <source>
        <dbReference type="ARBA" id="ARBA00022723"/>
    </source>
</evidence>
<evidence type="ECO:0000256" key="5">
    <source>
        <dbReference type="SAM" id="MobiDB-lite"/>
    </source>
</evidence>
<evidence type="ECO:0000313" key="7">
    <source>
        <dbReference type="EMBL" id="KAK9026526.1"/>
    </source>
</evidence>
<organism evidence="7 8">
    <name type="scientific">Hibiscus sabdariffa</name>
    <name type="common">roselle</name>
    <dbReference type="NCBI Taxonomy" id="183260"/>
    <lineage>
        <taxon>Eukaryota</taxon>
        <taxon>Viridiplantae</taxon>
        <taxon>Streptophyta</taxon>
        <taxon>Embryophyta</taxon>
        <taxon>Tracheophyta</taxon>
        <taxon>Spermatophyta</taxon>
        <taxon>Magnoliopsida</taxon>
        <taxon>eudicotyledons</taxon>
        <taxon>Gunneridae</taxon>
        <taxon>Pentapetalae</taxon>
        <taxon>rosids</taxon>
        <taxon>malvids</taxon>
        <taxon>Malvales</taxon>
        <taxon>Malvaceae</taxon>
        <taxon>Malvoideae</taxon>
        <taxon>Hibiscus</taxon>
    </lineage>
</organism>
<feature type="domain" description="MYND-type" evidence="6">
    <location>
        <begin position="183"/>
        <end position="221"/>
    </location>
</feature>
<sequence length="481" mass="54492">MDVDGKGDSMDELKSLRITTLDDDDEDIAVDEDNNEDDDDEEEEEAVVLGFVEKPEHNWSLLRQQFPSKAGGVPAWLDPENLPSGMSCVCDICEEPLQFLLQVYAPLVEKDSTFHRTLFVFMCLSMKCLLRDQHEQWKRHPEKQSRSVKVFRCQLPRTNPCYSSKPPEGNATDKPLTPGAPLCNWCGTWKGDKFCSSCKVARYCSQKHQVMHWRLGHKLQCQELSLSPQSSDSSVCHGGIGQIKAPKVASKSLWPEYEMKNEHESEYDTEMSGDEEHTDNSLITRNRVDDGMKSLMDNFEGDGDKKCWASFQERIAKAPEQVLRYCRSAGSKPLWPILGGRPCKADIPLCSYCGGRLCFEFQILPQLLYFFGVKNDADSLDWATIAVYTCEASCEGVGYKHEFAWVQLDDSCKKSVPLPDLDKEINIVKDLEGGNLASDMPSHEDEERLEQLKNEMKSKKAESNSRATMKPLELAEELEDK</sequence>
<dbReference type="PANTHER" id="PTHR12298">
    <property type="entry name" value="PCDC2 PROGRAMMED CELL DEATH PROTEIN 2 -RELATED"/>
    <property type="match status" value="1"/>
</dbReference>
<protein>
    <recommendedName>
        <fullName evidence="6">MYND-type domain-containing protein</fullName>
    </recommendedName>
</protein>
<feature type="compositionally biased region" description="Basic and acidic residues" evidence="5">
    <location>
        <begin position="441"/>
        <end position="463"/>
    </location>
</feature>
<dbReference type="InterPro" id="IPR002893">
    <property type="entry name" value="Znf_MYND"/>
</dbReference>
<dbReference type="SUPFAM" id="SSF144232">
    <property type="entry name" value="HIT/MYND zinc finger-like"/>
    <property type="match status" value="1"/>
</dbReference>
<dbReference type="PROSITE" id="PS50865">
    <property type="entry name" value="ZF_MYND_2"/>
    <property type="match status" value="1"/>
</dbReference>
<dbReference type="Gene3D" id="6.10.140.2220">
    <property type="match status" value="1"/>
</dbReference>
<evidence type="ECO:0000259" key="6">
    <source>
        <dbReference type="PROSITE" id="PS50865"/>
    </source>
</evidence>